<keyword evidence="3 6" id="KW-0413">Isomerase</keyword>
<dbReference type="SUPFAM" id="SSF55120">
    <property type="entry name" value="Pseudouridine synthase"/>
    <property type="match status" value="1"/>
</dbReference>
<dbReference type="GO" id="GO:0005634">
    <property type="term" value="C:nucleus"/>
    <property type="evidence" value="ECO:0007669"/>
    <property type="project" value="TreeGrafter"/>
</dbReference>
<comment type="caution">
    <text evidence="6">The sequence shown here is derived from an EMBL/GenBank/DDBJ whole genome shotgun (WGS) entry which is preliminary data.</text>
</comment>
<dbReference type="GO" id="GO:0160154">
    <property type="term" value="F:tRNA pseudouridine(38/39) synthase activity"/>
    <property type="evidence" value="ECO:0007669"/>
    <property type="project" value="UniProtKB-EC"/>
</dbReference>
<keyword evidence="2" id="KW-0819">tRNA processing</keyword>
<dbReference type="Gene3D" id="3.30.70.660">
    <property type="entry name" value="Pseudouridine synthase I, catalytic domain, C-terminal subdomain"/>
    <property type="match status" value="1"/>
</dbReference>
<dbReference type="HAMAP" id="MF_00171">
    <property type="entry name" value="TruA"/>
    <property type="match status" value="1"/>
</dbReference>
<dbReference type="GO" id="GO:0031119">
    <property type="term" value="P:tRNA pseudouridine synthesis"/>
    <property type="evidence" value="ECO:0007669"/>
    <property type="project" value="TreeGrafter"/>
</dbReference>
<sequence>MDKPDYSQWSNPDLIARVEYDPSSRAIAPSPQPKSSRVFNASRYSTRHIALKFAYLGQNYNGFEYHTGNDTPLPTVEEKLWKALNKAKLIFPTPDPAIGEGDLNWAGCEYSKCGRTDRGVSAFGQVIGIRVRSNRPLPPSPTDPISRSSTADSEEKGLIGVPRPSVDDDDGLDNPRREHSTTPFNPITDELPYTQILNRILPPDIRILAWCPDPPPNFSARFSCRERRYKYFFTNPAFTPTPHQSPPSVAGGMSNNSQKYPEGWLDIDRMRTAASHFTGLHDFRNFCKVDPSKQIDNFSRRIFHADIEGPLPASSSSPNFPSPFAPNPTSPSSSSSSSPPTSPTANSATPELYAFTLHGSAFLWHQVRHMVAILFLIGQGFESPSLIPTLLDVAANPGKPQYDIADDAPLVLWDCLFPDLGDEGSERPTESKGDAMKWRWVGDEQAGGEGVAVGEKRGWAKDAKWGVGGLVPEMWKVWRRRKMDEVLAGSLLNLTLQQGREGEKSVDGGREKEGAGGGSGKGRGSEKVFLGGDSCKLVGKYVPIMERPRLDSVEMINRRYVKRMEAQGKKVWGADGRTEEPPA</sequence>
<feature type="region of interest" description="Disordered" evidence="4">
    <location>
        <begin position="131"/>
        <end position="188"/>
    </location>
</feature>
<evidence type="ECO:0000256" key="2">
    <source>
        <dbReference type="ARBA" id="ARBA00022694"/>
    </source>
</evidence>
<dbReference type="GO" id="GO:0005737">
    <property type="term" value="C:cytoplasm"/>
    <property type="evidence" value="ECO:0007669"/>
    <property type="project" value="TreeGrafter"/>
</dbReference>
<dbReference type="InterPro" id="IPR020095">
    <property type="entry name" value="PsdUridine_synth_TruA_C"/>
</dbReference>
<gene>
    <name evidence="6" type="primary">DEG1</name>
    <name evidence="6" type="ORF">OHK93_006847</name>
</gene>
<evidence type="ECO:0000256" key="1">
    <source>
        <dbReference type="ARBA" id="ARBA00009375"/>
    </source>
</evidence>
<evidence type="ECO:0000313" key="6">
    <source>
        <dbReference type="EMBL" id="MDI1487577.1"/>
    </source>
</evidence>
<evidence type="ECO:0000259" key="5">
    <source>
        <dbReference type="Pfam" id="PF01416"/>
    </source>
</evidence>
<feature type="compositionally biased region" description="Pro residues" evidence="4">
    <location>
        <begin position="320"/>
        <end position="329"/>
    </location>
</feature>
<dbReference type="GO" id="GO:0003723">
    <property type="term" value="F:RNA binding"/>
    <property type="evidence" value="ECO:0007669"/>
    <property type="project" value="InterPro"/>
</dbReference>
<comment type="similarity">
    <text evidence="1">Belongs to the tRNA pseudouridine synthase TruA family.</text>
</comment>
<dbReference type="Gene3D" id="3.30.70.580">
    <property type="entry name" value="Pseudouridine synthase I, catalytic domain, N-terminal subdomain"/>
    <property type="match status" value="1"/>
</dbReference>
<feature type="compositionally biased region" description="Basic and acidic residues" evidence="4">
    <location>
        <begin position="500"/>
        <end position="514"/>
    </location>
</feature>
<dbReference type="InterPro" id="IPR020103">
    <property type="entry name" value="PsdUridine_synth_cat_dom_sf"/>
</dbReference>
<dbReference type="GO" id="GO:1990481">
    <property type="term" value="P:mRNA pseudouridine synthesis"/>
    <property type="evidence" value="ECO:0007669"/>
    <property type="project" value="TreeGrafter"/>
</dbReference>
<dbReference type="PANTHER" id="PTHR11142">
    <property type="entry name" value="PSEUDOURIDYLATE SYNTHASE"/>
    <property type="match status" value="1"/>
</dbReference>
<dbReference type="InterPro" id="IPR020094">
    <property type="entry name" value="TruA/RsuA/RluB/E/F_N"/>
</dbReference>
<dbReference type="PANTHER" id="PTHR11142:SF5">
    <property type="entry name" value="TRNA PSEUDOURIDINE(38_39) SYNTHASE"/>
    <property type="match status" value="1"/>
</dbReference>
<organism evidence="6 7">
    <name type="scientific">Ramalina farinacea</name>
    <dbReference type="NCBI Taxonomy" id="258253"/>
    <lineage>
        <taxon>Eukaryota</taxon>
        <taxon>Fungi</taxon>
        <taxon>Dikarya</taxon>
        <taxon>Ascomycota</taxon>
        <taxon>Pezizomycotina</taxon>
        <taxon>Lecanoromycetes</taxon>
        <taxon>OSLEUM clade</taxon>
        <taxon>Lecanoromycetidae</taxon>
        <taxon>Lecanorales</taxon>
        <taxon>Lecanorineae</taxon>
        <taxon>Ramalinaceae</taxon>
        <taxon>Ramalina</taxon>
    </lineage>
</organism>
<reference evidence="6" key="1">
    <citation type="journal article" date="2023" name="Genome Biol. Evol.">
        <title>First Whole Genome Sequence and Flow Cytometry Genome Size Data for the Lichen-Forming Fungus Ramalina farinacea (Ascomycota).</title>
        <authorList>
            <person name="Llewellyn T."/>
            <person name="Mian S."/>
            <person name="Hill R."/>
            <person name="Leitch I.J."/>
            <person name="Gaya E."/>
        </authorList>
    </citation>
    <scope>NUCLEOTIDE SEQUENCE</scope>
    <source>
        <strain evidence="6">LIQ254RAFAR</strain>
    </source>
</reference>
<dbReference type="InterPro" id="IPR020097">
    <property type="entry name" value="PsdUridine_synth_TruA_a/b_dom"/>
</dbReference>
<protein>
    <submittedName>
        <fullName evidence="6">Pseudouridine synthase deg1</fullName>
        <ecNumber evidence="6">5.4.99.45</ecNumber>
    </submittedName>
</protein>
<keyword evidence="7" id="KW-1185">Reference proteome</keyword>
<dbReference type="AlphaFoldDB" id="A0AA43TX38"/>
<feature type="compositionally biased region" description="Low complexity" evidence="4">
    <location>
        <begin position="330"/>
        <end position="347"/>
    </location>
</feature>
<evidence type="ECO:0000256" key="4">
    <source>
        <dbReference type="SAM" id="MobiDB-lite"/>
    </source>
</evidence>
<dbReference type="Proteomes" id="UP001161017">
    <property type="component" value="Unassembled WGS sequence"/>
</dbReference>
<dbReference type="EMBL" id="JAPUFD010000005">
    <property type="protein sequence ID" value="MDI1487577.1"/>
    <property type="molecule type" value="Genomic_DNA"/>
</dbReference>
<feature type="domain" description="Pseudouridine synthase I TruA alpha/beta" evidence="5">
    <location>
        <begin position="273"/>
        <end position="418"/>
    </location>
</feature>
<accession>A0AA43TX38</accession>
<feature type="region of interest" description="Disordered" evidence="4">
    <location>
        <begin position="499"/>
        <end position="526"/>
    </location>
</feature>
<dbReference type="InterPro" id="IPR001406">
    <property type="entry name" value="PsdUridine_synth_TruA"/>
</dbReference>
<dbReference type="EC" id="5.4.99.45" evidence="6"/>
<proteinExistence type="inferred from homology"/>
<evidence type="ECO:0000256" key="3">
    <source>
        <dbReference type="ARBA" id="ARBA00023235"/>
    </source>
</evidence>
<feature type="region of interest" description="Disordered" evidence="4">
    <location>
        <begin position="313"/>
        <end position="347"/>
    </location>
</feature>
<name>A0AA43TX38_9LECA</name>
<dbReference type="Pfam" id="PF01416">
    <property type="entry name" value="PseudoU_synth_1"/>
    <property type="match status" value="1"/>
</dbReference>
<evidence type="ECO:0000313" key="7">
    <source>
        <dbReference type="Proteomes" id="UP001161017"/>
    </source>
</evidence>